<evidence type="ECO:0000313" key="1">
    <source>
        <dbReference type="EMBL" id="EDL98008.1"/>
    </source>
</evidence>
<gene>
    <name evidence="1" type="ORF">rCG_23338</name>
</gene>
<dbReference type="Proteomes" id="UP000234681">
    <property type="component" value="Chromosome 14"/>
</dbReference>
<accession>A6JQ91</accession>
<protein>
    <submittedName>
        <fullName evidence="1">RCG23338</fullName>
    </submittedName>
</protein>
<dbReference type="AlphaFoldDB" id="A6JQ91"/>
<proteinExistence type="predicted"/>
<sequence>MHREGNQQSSGKGSRLFKELCKRKRLHSKEVTVFIDPGRQKGKLACAILSSFIFTSTVKKPHQNEHRKEFAFFPELEQGGISSLDFERERLRRKVTGILRTVRYSEETLICKLVEMPVICWELKTFCIHE</sequence>
<dbReference type="EMBL" id="CH473996">
    <property type="protein sequence ID" value="EDL98008.1"/>
    <property type="molecule type" value="Genomic_DNA"/>
</dbReference>
<reference evidence="2" key="1">
    <citation type="submission" date="2005-09" db="EMBL/GenBank/DDBJ databases">
        <authorList>
            <person name="Mural R.J."/>
            <person name="Li P.W."/>
            <person name="Adams M.D."/>
            <person name="Amanatides P.G."/>
            <person name="Baden-Tillson H."/>
            <person name="Barnstead M."/>
            <person name="Chin S.H."/>
            <person name="Dew I."/>
            <person name="Evans C.A."/>
            <person name="Ferriera S."/>
            <person name="Flanigan M."/>
            <person name="Fosler C."/>
            <person name="Glodek A."/>
            <person name="Gu Z."/>
            <person name="Holt R.A."/>
            <person name="Jennings D."/>
            <person name="Kraft C.L."/>
            <person name="Lu F."/>
            <person name="Nguyen T."/>
            <person name="Nusskern D.R."/>
            <person name="Pfannkoch C.M."/>
            <person name="Sitter C."/>
            <person name="Sutton G.G."/>
            <person name="Venter J.C."/>
            <person name="Wang Z."/>
            <person name="Woodage T."/>
            <person name="Zheng X.H."/>
            <person name="Zhong F."/>
        </authorList>
    </citation>
    <scope>NUCLEOTIDE SEQUENCE [LARGE SCALE GENOMIC DNA]</scope>
    <source>
        <strain>BN</strain>
        <strain evidence="2">Sprague-Dawley</strain>
    </source>
</reference>
<name>A6JQ91_RAT</name>
<organism evidence="1 2">
    <name type="scientific">Rattus norvegicus</name>
    <name type="common">Rat</name>
    <dbReference type="NCBI Taxonomy" id="10116"/>
    <lineage>
        <taxon>Eukaryota</taxon>
        <taxon>Metazoa</taxon>
        <taxon>Chordata</taxon>
        <taxon>Craniata</taxon>
        <taxon>Vertebrata</taxon>
        <taxon>Euteleostomi</taxon>
        <taxon>Mammalia</taxon>
        <taxon>Eutheria</taxon>
        <taxon>Euarchontoglires</taxon>
        <taxon>Glires</taxon>
        <taxon>Rodentia</taxon>
        <taxon>Myomorpha</taxon>
        <taxon>Muroidea</taxon>
        <taxon>Muridae</taxon>
        <taxon>Murinae</taxon>
        <taxon>Rattus</taxon>
    </lineage>
</organism>
<evidence type="ECO:0000313" key="2">
    <source>
        <dbReference type="Proteomes" id="UP000234681"/>
    </source>
</evidence>